<reference evidence="1" key="1">
    <citation type="submission" date="2023-01" db="EMBL/GenBank/DDBJ databases">
        <title>Genome assembly of the deep-sea coral Lophelia pertusa.</title>
        <authorList>
            <person name="Herrera S."/>
            <person name="Cordes E."/>
        </authorList>
    </citation>
    <scope>NUCLEOTIDE SEQUENCE</scope>
    <source>
        <strain evidence="1">USNM1676648</strain>
        <tissue evidence="1">Polyp</tissue>
    </source>
</reference>
<organism evidence="1 2">
    <name type="scientific">Desmophyllum pertusum</name>
    <dbReference type="NCBI Taxonomy" id="174260"/>
    <lineage>
        <taxon>Eukaryota</taxon>
        <taxon>Metazoa</taxon>
        <taxon>Cnidaria</taxon>
        <taxon>Anthozoa</taxon>
        <taxon>Hexacorallia</taxon>
        <taxon>Scleractinia</taxon>
        <taxon>Caryophylliina</taxon>
        <taxon>Caryophylliidae</taxon>
        <taxon>Desmophyllum</taxon>
    </lineage>
</organism>
<sequence length="157" mass="17724">MIIFQNEDLRFGGRATIAAIPSSKSEQARNSIYFTRPPTQHAAGVPSSTTQVVVSPLKPRNVDFVPARSQAVSSAKKQVAWADEVSENDVFDFQPDSQALQSILSNTGINFDQMRVQNTSRVTLAGGRLTPYRRPRQSFREVCFMKRMYMRMMFISQ</sequence>
<keyword evidence="2" id="KW-1185">Reference proteome</keyword>
<dbReference type="EMBL" id="MU826354">
    <property type="protein sequence ID" value="KAJ7380221.1"/>
    <property type="molecule type" value="Genomic_DNA"/>
</dbReference>
<evidence type="ECO:0000313" key="1">
    <source>
        <dbReference type="EMBL" id="KAJ7380221.1"/>
    </source>
</evidence>
<proteinExistence type="predicted"/>
<accession>A0A9W9ZEG6</accession>
<protein>
    <submittedName>
        <fullName evidence="1">Uncharacterized protein</fullName>
    </submittedName>
</protein>
<dbReference type="AlphaFoldDB" id="A0A9W9ZEG6"/>
<dbReference type="Proteomes" id="UP001163046">
    <property type="component" value="Unassembled WGS sequence"/>
</dbReference>
<gene>
    <name evidence="1" type="ORF">OS493_010936</name>
</gene>
<comment type="caution">
    <text evidence="1">The sequence shown here is derived from an EMBL/GenBank/DDBJ whole genome shotgun (WGS) entry which is preliminary data.</text>
</comment>
<name>A0A9W9ZEG6_9CNID</name>
<dbReference type="OrthoDB" id="5990628at2759"/>
<evidence type="ECO:0000313" key="2">
    <source>
        <dbReference type="Proteomes" id="UP001163046"/>
    </source>
</evidence>